<dbReference type="InterPro" id="IPR050962">
    <property type="entry name" value="Phosphate-bind_PstS"/>
</dbReference>
<dbReference type="Proteomes" id="UP000739565">
    <property type="component" value="Unassembled WGS sequence"/>
</dbReference>
<dbReference type="RefSeq" id="WP_259661727.1">
    <property type="nucleotide sequence ID" value="NZ_JAHXRI010000010.1"/>
</dbReference>
<dbReference type="CDD" id="cd13565">
    <property type="entry name" value="PBP2_PstS"/>
    <property type="match status" value="1"/>
</dbReference>
<dbReference type="SUPFAM" id="SSF53850">
    <property type="entry name" value="Periplasmic binding protein-like II"/>
    <property type="match status" value="1"/>
</dbReference>
<evidence type="ECO:0000313" key="3">
    <source>
        <dbReference type="EMBL" id="MBZ1351320.1"/>
    </source>
</evidence>
<organism evidence="3 4">
    <name type="scientific">Zwartia hollandica</name>
    <dbReference type="NCBI Taxonomy" id="324606"/>
    <lineage>
        <taxon>Bacteria</taxon>
        <taxon>Pseudomonadati</taxon>
        <taxon>Pseudomonadota</taxon>
        <taxon>Betaproteobacteria</taxon>
        <taxon>Burkholderiales</taxon>
        <taxon>Alcaligenaceae</taxon>
        <taxon>Zwartia</taxon>
    </lineage>
</organism>
<sequence>MSATQTTGVALASPQTASQNRLRGAGASMPSVLYRVWAEHFKNKFLLEYFPIGSGGALQAIAQGSADFGSTEILLSRENLTKHGLIQFPVASGLVVAAANLPGIRQGAVRLSPEILAEIYLGKVRWWRDPTIQALNPETEMPALSITPFSRGGSSGTSLAWSRYLNNHSANWQQYIGETDRPSWEYGLYAGDNHRIAAGVQQTPGAIGYMQASYASQFALTTVQLPNSSNTYISLNNIANAHEEWPLRIGVHALLSSQPAQLERSRIVTAFFREAFVRGDVVTRRESFLPLTSAQVVSVYQLWKDHNLEP</sequence>
<dbReference type="Gene3D" id="3.40.190.10">
    <property type="entry name" value="Periplasmic binding protein-like II"/>
    <property type="match status" value="2"/>
</dbReference>
<evidence type="ECO:0000259" key="2">
    <source>
        <dbReference type="Pfam" id="PF12849"/>
    </source>
</evidence>
<feature type="domain" description="PBP" evidence="2">
    <location>
        <begin position="14"/>
        <end position="223"/>
    </location>
</feature>
<accession>A0A953T3D2</accession>
<dbReference type="InterPro" id="IPR024370">
    <property type="entry name" value="PBP_domain"/>
</dbReference>
<dbReference type="PANTHER" id="PTHR42996:SF1">
    <property type="entry name" value="PHOSPHATE-BINDING PROTEIN PSTS"/>
    <property type="match status" value="1"/>
</dbReference>
<reference evidence="3" key="1">
    <citation type="submission" date="2021-07" db="EMBL/GenBank/DDBJ databases">
        <title>New genus and species of the family Alcaligenaceae.</title>
        <authorList>
            <person name="Hahn M.W."/>
        </authorList>
    </citation>
    <scope>NUCLEOTIDE SEQUENCE</scope>
    <source>
        <strain evidence="3">LF4-65</strain>
    </source>
</reference>
<gene>
    <name evidence="3" type="ORF">KZZ10_11745</name>
</gene>
<name>A0A953T3D2_9BURK</name>
<comment type="similarity">
    <text evidence="1">Belongs to the PstS family.</text>
</comment>
<comment type="caution">
    <text evidence="3">The sequence shown here is derived from an EMBL/GenBank/DDBJ whole genome shotgun (WGS) entry which is preliminary data.</text>
</comment>
<evidence type="ECO:0000313" key="4">
    <source>
        <dbReference type="Proteomes" id="UP000739565"/>
    </source>
</evidence>
<dbReference type="Pfam" id="PF12849">
    <property type="entry name" value="PBP_like_2"/>
    <property type="match status" value="1"/>
</dbReference>
<dbReference type="AlphaFoldDB" id="A0A953T3D2"/>
<protein>
    <submittedName>
        <fullName evidence="3">Phosphate ABC transporter substrate-binding protein PstS</fullName>
    </submittedName>
</protein>
<dbReference type="EMBL" id="JAHXRI010000010">
    <property type="protein sequence ID" value="MBZ1351320.1"/>
    <property type="molecule type" value="Genomic_DNA"/>
</dbReference>
<dbReference type="PANTHER" id="PTHR42996">
    <property type="entry name" value="PHOSPHATE-BINDING PROTEIN PSTS"/>
    <property type="match status" value="1"/>
</dbReference>
<evidence type="ECO:0000256" key="1">
    <source>
        <dbReference type="ARBA" id="ARBA00008725"/>
    </source>
</evidence>
<keyword evidence="4" id="KW-1185">Reference proteome</keyword>
<proteinExistence type="inferred from homology"/>